<dbReference type="InterPro" id="IPR034907">
    <property type="entry name" value="NDK-like_dom"/>
</dbReference>
<dbReference type="PANTHER" id="PTHR11349">
    <property type="entry name" value="NUCLEOSIDE DIPHOSPHATE KINASE"/>
    <property type="match status" value="1"/>
</dbReference>
<evidence type="ECO:0000256" key="5">
    <source>
        <dbReference type="ARBA" id="ARBA00022777"/>
    </source>
</evidence>
<name>A0ABY5P773_9LACT</name>
<evidence type="ECO:0000256" key="8">
    <source>
        <dbReference type="RuleBase" id="RU004011"/>
    </source>
</evidence>
<dbReference type="PROSITE" id="PS51374">
    <property type="entry name" value="NDPK_LIKE"/>
    <property type="match status" value="1"/>
</dbReference>
<feature type="binding site" evidence="7">
    <location>
        <position position="9"/>
    </location>
    <ligand>
        <name>ATP</name>
        <dbReference type="ChEBI" id="CHEBI:30616"/>
    </ligand>
</feature>
<dbReference type="SUPFAM" id="SSF54919">
    <property type="entry name" value="Nucleoside diphosphate kinase, NDK"/>
    <property type="match status" value="1"/>
</dbReference>
<dbReference type="Gene3D" id="3.30.70.141">
    <property type="entry name" value="Nucleoside diphosphate kinase-like domain"/>
    <property type="match status" value="1"/>
</dbReference>
<dbReference type="RefSeq" id="WP_313794085.1">
    <property type="nucleotide sequence ID" value="NZ_CP102453.1"/>
</dbReference>
<dbReference type="InterPro" id="IPR036850">
    <property type="entry name" value="NDK-like_dom_sf"/>
</dbReference>
<evidence type="ECO:0000256" key="4">
    <source>
        <dbReference type="ARBA" id="ARBA00022679"/>
    </source>
</evidence>
<feature type="domain" description="Nucleoside diphosphate kinase-like" evidence="9">
    <location>
        <begin position="1"/>
        <end position="133"/>
    </location>
</feature>
<comment type="similarity">
    <text evidence="2 7 8">Belongs to the NDK family.</text>
</comment>
<dbReference type="InterPro" id="IPR001564">
    <property type="entry name" value="Nucleoside_diP_kinase"/>
</dbReference>
<keyword evidence="4 10" id="KW-0808">Transferase</keyword>
<dbReference type="SMART" id="SM00562">
    <property type="entry name" value="NDK"/>
    <property type="match status" value="1"/>
</dbReference>
<reference evidence="10 11" key="1">
    <citation type="submission" date="2022-08" db="EMBL/GenBank/DDBJ databases">
        <title>Aerococcaceae sp. nov isolated from spoiled eye mask.</title>
        <authorList>
            <person name="Zhou G."/>
            <person name="Xie X.-B."/>
            <person name="Shi Q.-S."/>
            <person name="Wang Y.-S."/>
            <person name="Wen X."/>
            <person name="Peng H."/>
            <person name="Yang X.-J."/>
            <person name="Tao H.-B."/>
            <person name="Huang X.-M."/>
        </authorList>
    </citation>
    <scope>NUCLEOTIDE SEQUENCE [LARGE SCALE GENOMIC DNA]</scope>
    <source>
        <strain evidence="11">DM20194951</strain>
    </source>
</reference>
<dbReference type="Proteomes" id="UP001315967">
    <property type="component" value="Chromosome"/>
</dbReference>
<keyword evidence="6" id="KW-0546">Nucleotide metabolism</keyword>
<feature type="active site" description="Pros-phosphohistidine intermediate" evidence="7">
    <location>
        <position position="115"/>
    </location>
</feature>
<evidence type="ECO:0000256" key="2">
    <source>
        <dbReference type="ARBA" id="ARBA00008142"/>
    </source>
</evidence>
<evidence type="ECO:0000259" key="9">
    <source>
        <dbReference type="SMART" id="SM00562"/>
    </source>
</evidence>
<gene>
    <name evidence="10" type="primary">ndk</name>
    <name evidence="10" type="ORF">NRE15_02735</name>
</gene>
<dbReference type="PRINTS" id="PR01243">
    <property type="entry name" value="NUCDPKINASE"/>
</dbReference>
<protein>
    <recommendedName>
        <fullName evidence="3">nucleoside-diphosphate kinase</fullName>
        <ecNumber evidence="3">2.7.4.6</ecNumber>
    </recommendedName>
</protein>
<keyword evidence="5 10" id="KW-0418">Kinase</keyword>
<organism evidence="10 11">
    <name type="scientific">Fundicoccus culcitae</name>
    <dbReference type="NCBI Taxonomy" id="2969821"/>
    <lineage>
        <taxon>Bacteria</taxon>
        <taxon>Bacillati</taxon>
        <taxon>Bacillota</taxon>
        <taxon>Bacilli</taxon>
        <taxon>Lactobacillales</taxon>
        <taxon>Aerococcaceae</taxon>
        <taxon>Fundicoccus</taxon>
    </lineage>
</organism>
<feature type="binding site" evidence="7">
    <location>
        <position position="91"/>
    </location>
    <ligand>
        <name>ATP</name>
        <dbReference type="ChEBI" id="CHEBI:30616"/>
    </ligand>
</feature>
<accession>A0ABY5P773</accession>
<evidence type="ECO:0000256" key="6">
    <source>
        <dbReference type="ARBA" id="ARBA00023080"/>
    </source>
</evidence>
<dbReference type="EMBL" id="CP102453">
    <property type="protein sequence ID" value="UUX34584.1"/>
    <property type="molecule type" value="Genomic_DNA"/>
</dbReference>
<feature type="binding site" evidence="7">
    <location>
        <position position="85"/>
    </location>
    <ligand>
        <name>ATP</name>
        <dbReference type="ChEBI" id="CHEBI:30616"/>
    </ligand>
</feature>
<feature type="binding site" evidence="7">
    <location>
        <position position="112"/>
    </location>
    <ligand>
        <name>ATP</name>
        <dbReference type="ChEBI" id="CHEBI:30616"/>
    </ligand>
</feature>
<dbReference type="CDD" id="cd04413">
    <property type="entry name" value="NDPk_I"/>
    <property type="match status" value="1"/>
</dbReference>
<feature type="binding site" evidence="7">
    <location>
        <position position="57"/>
    </location>
    <ligand>
        <name>ATP</name>
        <dbReference type="ChEBI" id="CHEBI:30616"/>
    </ligand>
</feature>
<comment type="cofactor">
    <cofactor evidence="1">
        <name>Mg(2+)</name>
        <dbReference type="ChEBI" id="CHEBI:18420"/>
    </cofactor>
</comment>
<evidence type="ECO:0000313" key="10">
    <source>
        <dbReference type="EMBL" id="UUX34584.1"/>
    </source>
</evidence>
<feature type="binding site" evidence="7">
    <location>
        <position position="102"/>
    </location>
    <ligand>
        <name>ATP</name>
        <dbReference type="ChEBI" id="CHEBI:30616"/>
    </ligand>
</feature>
<evidence type="ECO:0000256" key="1">
    <source>
        <dbReference type="ARBA" id="ARBA00001946"/>
    </source>
</evidence>
<dbReference type="Pfam" id="PF00334">
    <property type="entry name" value="NDK"/>
    <property type="match status" value="1"/>
</dbReference>
<dbReference type="EC" id="2.7.4.6" evidence="3"/>
<evidence type="ECO:0000313" key="11">
    <source>
        <dbReference type="Proteomes" id="UP001315967"/>
    </source>
</evidence>
<sequence length="133" mass="15070">MEETFAMLKPDAIERGLVGNIISRIENKGYKIIQMRTSHLTADLIKEHYQHHLGKAFYPKLEAFMMRDQVLFIHLSGPNCIEGMRLLAGATNPNEALPGSIRGDFAFDMTENLIHTSDSPETAQIELRRFALI</sequence>
<keyword evidence="11" id="KW-1185">Reference proteome</keyword>
<proteinExistence type="inferred from homology"/>
<evidence type="ECO:0000256" key="7">
    <source>
        <dbReference type="PROSITE-ProRule" id="PRU00706"/>
    </source>
</evidence>
<dbReference type="GO" id="GO:0004550">
    <property type="term" value="F:nucleoside diphosphate kinase activity"/>
    <property type="evidence" value="ECO:0007669"/>
    <property type="project" value="UniProtKB-EC"/>
</dbReference>
<dbReference type="NCBIfam" id="NF001908">
    <property type="entry name" value="PRK00668.1"/>
    <property type="match status" value="1"/>
</dbReference>
<evidence type="ECO:0000256" key="3">
    <source>
        <dbReference type="ARBA" id="ARBA00012966"/>
    </source>
</evidence>